<feature type="region of interest" description="Disordered" evidence="1">
    <location>
        <begin position="342"/>
        <end position="621"/>
    </location>
</feature>
<feature type="signal peptide" evidence="2">
    <location>
        <begin position="1"/>
        <end position="19"/>
    </location>
</feature>
<proteinExistence type="predicted"/>
<accession>A0ABR4N883</accession>
<dbReference type="PROSITE" id="PS51233">
    <property type="entry name" value="VWFD"/>
    <property type="match status" value="1"/>
</dbReference>
<organism evidence="4 5">
    <name type="scientific">Polyrhizophydium stewartii</name>
    <dbReference type="NCBI Taxonomy" id="2732419"/>
    <lineage>
        <taxon>Eukaryota</taxon>
        <taxon>Fungi</taxon>
        <taxon>Fungi incertae sedis</taxon>
        <taxon>Chytridiomycota</taxon>
        <taxon>Chytridiomycota incertae sedis</taxon>
        <taxon>Chytridiomycetes</taxon>
        <taxon>Rhizophydiales</taxon>
        <taxon>Rhizophydiales incertae sedis</taxon>
        <taxon>Polyrhizophydium</taxon>
    </lineage>
</organism>
<keyword evidence="2" id="KW-0732">Signal</keyword>
<dbReference type="InterPro" id="IPR000742">
    <property type="entry name" value="EGF"/>
</dbReference>
<feature type="compositionally biased region" description="Pro residues" evidence="1">
    <location>
        <begin position="573"/>
        <end position="591"/>
    </location>
</feature>
<evidence type="ECO:0000256" key="1">
    <source>
        <dbReference type="SAM" id="MobiDB-lite"/>
    </source>
</evidence>
<keyword evidence="5" id="KW-1185">Reference proteome</keyword>
<comment type="caution">
    <text evidence="4">The sequence shown here is derived from an EMBL/GenBank/DDBJ whole genome shotgun (WGS) entry which is preliminary data.</text>
</comment>
<dbReference type="InterPro" id="IPR001846">
    <property type="entry name" value="VWF_type-D"/>
</dbReference>
<feature type="compositionally biased region" description="Pro residues" evidence="1">
    <location>
        <begin position="441"/>
        <end position="459"/>
    </location>
</feature>
<dbReference type="PROSITE" id="PS01186">
    <property type="entry name" value="EGF_2"/>
    <property type="match status" value="1"/>
</dbReference>
<feature type="compositionally biased region" description="Pro residues" evidence="1">
    <location>
        <begin position="507"/>
        <end position="525"/>
    </location>
</feature>
<feature type="compositionally biased region" description="Pro residues" evidence="1">
    <location>
        <begin position="474"/>
        <end position="492"/>
    </location>
</feature>
<dbReference type="Gene3D" id="2.10.25.10">
    <property type="entry name" value="Laminin"/>
    <property type="match status" value="1"/>
</dbReference>
<feature type="domain" description="VWFD" evidence="3">
    <location>
        <begin position="140"/>
        <end position="317"/>
    </location>
</feature>
<dbReference type="EMBL" id="JADGIZ020000021">
    <property type="protein sequence ID" value="KAL2915742.1"/>
    <property type="molecule type" value="Genomic_DNA"/>
</dbReference>
<feature type="compositionally biased region" description="Pro residues" evidence="1">
    <location>
        <begin position="349"/>
        <end position="373"/>
    </location>
</feature>
<dbReference type="PANTHER" id="PTHR46155:SF1">
    <property type="entry name" value="BIFUNCTIONAL INHIBITOR_LIPID-TRANSFER PROTEIN_SEED STORAGE 2S ALBUMIN SUPERFAMILY PROTEIN"/>
    <property type="match status" value="1"/>
</dbReference>
<dbReference type="Pfam" id="PF00094">
    <property type="entry name" value="VWD"/>
    <property type="match status" value="1"/>
</dbReference>
<name>A0ABR4N883_9FUNG</name>
<evidence type="ECO:0000313" key="4">
    <source>
        <dbReference type="EMBL" id="KAL2915742.1"/>
    </source>
</evidence>
<dbReference type="PANTHER" id="PTHR46155">
    <property type="entry name" value="BIFUNCTIONAL INHIBITOR/LIPID-TRANSFER PROTEIN/SEED STORAGE 2S ALBUMIN SUPERFAMILY PROTEIN"/>
    <property type="match status" value="1"/>
</dbReference>
<protein>
    <recommendedName>
        <fullName evidence="3">VWFD domain-containing protein</fullName>
    </recommendedName>
</protein>
<reference evidence="4 5" key="1">
    <citation type="submission" date="2023-09" db="EMBL/GenBank/DDBJ databases">
        <title>Pangenome analysis of Batrachochytrium dendrobatidis and related Chytrids.</title>
        <authorList>
            <person name="Yacoub M.N."/>
            <person name="Stajich J.E."/>
            <person name="James T.Y."/>
        </authorList>
    </citation>
    <scope>NUCLEOTIDE SEQUENCE [LARGE SCALE GENOMIC DNA]</scope>
    <source>
        <strain evidence="4 5">JEL0888</strain>
    </source>
</reference>
<evidence type="ECO:0000259" key="3">
    <source>
        <dbReference type="PROSITE" id="PS51233"/>
    </source>
</evidence>
<feature type="compositionally biased region" description="Pro residues" evidence="1">
    <location>
        <begin position="540"/>
        <end position="558"/>
    </location>
</feature>
<sequence length="823" mass="86898">MRSAAAVASLVALLASAAAAPSANAAFAKFDPSSLVINDAAADNHFGVQLAAAPSGPVRVYFENPAIAFTQCSVEFNQTNWNIPQTVGVTPTTPVFSDYGSCESGKKQPIIVKARACAPYDPYNNYEIEYTTQRSPSCGGVCTSVGDPHLQTFDGLAYTSLTTGTYSLVHTADLDIQAVQSTCGKNAACTTAVSVRYGSSIMVFDVRGPKKALTQYVMTQITPNVDGIVYNRPAVPQDPHVIKLPCGSTISILHICGHGRMDVTIHLSGKYAKVGGMCNRMPGYTNKKLVGSDGKEYELAKSDDFVNTWRIADSESIFFGKYTKSVPEGPKCVECKMPEATCPAKSWPSPTPTPSPTPSYSPLPSYVPPPPKSSEPVYTPTPSHGYGNNSPVPTTTPAETPVPTTTPANTPTPTETPVETPKPTPTETPSHGYGDNKPSETPKPTPTETPVETPSPTPTETPSHGYGDNKPSETPKPTPTETPVETPKPTPTETPSHGYRDNKPSETPKPTPTETPVETPSPTPTETPSHGYGDNKPSETPKPTPTETPVETPKPTPTETPSHGYRDNKPSETPKPTPTETPVETPKPTPTETPSHGYGDNKPSETPKPTPVETPSYGYGNNQPAYSPLPPAPSVFDQEVEAKCREMFDIAGCKDIVPTDFYVKACVADAKTTGTYVFADGTKSAYLAKCHQATEYMSQDASPAVVDKAKTVQDSCGFGNRTCINSCSGHGTCTTYGCSCNAGWTGVDCSTDLSKSVQYDSNSGTYKTGVSAAEVNKQEAAASTDSGEAQPDSGPLLSAATARSQSMIVSALVAVAVAMSVML</sequence>
<evidence type="ECO:0000256" key="2">
    <source>
        <dbReference type="SAM" id="SignalP"/>
    </source>
</evidence>
<dbReference type="Proteomes" id="UP001527925">
    <property type="component" value="Unassembled WGS sequence"/>
</dbReference>
<gene>
    <name evidence="4" type="ORF">HK105_204688</name>
</gene>
<evidence type="ECO:0000313" key="5">
    <source>
        <dbReference type="Proteomes" id="UP001527925"/>
    </source>
</evidence>
<feature type="compositionally biased region" description="Low complexity" evidence="1">
    <location>
        <begin position="391"/>
        <end position="419"/>
    </location>
</feature>
<feature type="chain" id="PRO_5046031635" description="VWFD domain-containing protein" evidence="2">
    <location>
        <begin position="20"/>
        <end position="823"/>
    </location>
</feature>
<dbReference type="PROSITE" id="PS00022">
    <property type="entry name" value="EGF_1"/>
    <property type="match status" value="1"/>
</dbReference>